<dbReference type="SUPFAM" id="SSF46689">
    <property type="entry name" value="Homeodomain-like"/>
    <property type="match status" value="2"/>
</dbReference>
<keyword evidence="1" id="KW-0805">Transcription regulation</keyword>
<keyword evidence="2" id="KW-0804">Transcription</keyword>
<feature type="domain" description="HTH araC/xylS-type" evidence="3">
    <location>
        <begin position="220"/>
        <end position="317"/>
    </location>
</feature>
<keyword evidence="5" id="KW-1185">Reference proteome</keyword>
<accession>A0A0A1YJL8</accession>
<dbReference type="OrthoDB" id="9803764at2"/>
<sequence>MKSADKSKVVVVAFPGVQMLDVAGPADVFTLANSFNVEPFYELVSASTAGGATATLNGIDIVTRPIIDLPPAGIDTLIVAGGAEDGLMAAIQDQALAAWIRLVAATARRYGSVCSGAFALAEWGLLDGSKVTTHWSAAATLDRHYPNISVEADAIYVQDGRLWTSGGVTSGIDMCLGMVEHDLGRWVASRVAKQLILPVRRLGNQSQFSLVLDAQAGRYASLVDWVRTHLQTPISNDELAARAGESQRSFHRHFLAETGQTPAAFVEALRLQVAREHLEQGASAKAAARAAGFTSDEHLVRVFVRRFRMTPAQYRMTHGTARQGERK</sequence>
<dbReference type="Pfam" id="PF12833">
    <property type="entry name" value="HTH_18"/>
    <property type="match status" value="1"/>
</dbReference>
<dbReference type="PROSITE" id="PS01124">
    <property type="entry name" value="HTH_ARAC_FAMILY_2"/>
    <property type="match status" value="1"/>
</dbReference>
<proteinExistence type="predicted"/>
<name>A0A0A1YJL8_9PSED</name>
<dbReference type="InterPro" id="IPR052158">
    <property type="entry name" value="INH-QAR"/>
</dbReference>
<dbReference type="eggNOG" id="COG4977">
    <property type="taxonomic scope" value="Bacteria"/>
</dbReference>
<dbReference type="GO" id="GO:0003700">
    <property type="term" value="F:DNA-binding transcription factor activity"/>
    <property type="evidence" value="ECO:0007669"/>
    <property type="project" value="InterPro"/>
</dbReference>
<dbReference type="InterPro" id="IPR029062">
    <property type="entry name" value="Class_I_gatase-like"/>
</dbReference>
<dbReference type="CDD" id="cd03137">
    <property type="entry name" value="GATase1_AraC_1"/>
    <property type="match status" value="1"/>
</dbReference>
<dbReference type="SUPFAM" id="SSF52317">
    <property type="entry name" value="Class I glutamine amidotransferase-like"/>
    <property type="match status" value="1"/>
</dbReference>
<dbReference type="PANTHER" id="PTHR43130">
    <property type="entry name" value="ARAC-FAMILY TRANSCRIPTIONAL REGULATOR"/>
    <property type="match status" value="1"/>
</dbReference>
<dbReference type="Gene3D" id="1.10.10.60">
    <property type="entry name" value="Homeodomain-like"/>
    <property type="match status" value="1"/>
</dbReference>
<reference evidence="4 5" key="1">
    <citation type="journal article" date="2014" name="Genome Announc.">
        <title>Draft Genome Sequence of Petroleum Oil-Degrading Marine Bacterium Pseudomonas taeanensis Strain MS-3, Isolated from a Crude Oil-Contaminated Seashore.</title>
        <authorList>
            <person name="Lee S.Y."/>
            <person name="Kim S.H."/>
            <person name="Lee D.G."/>
            <person name="Shin S."/>
            <person name="Yun S.H."/>
            <person name="Choi C.W."/>
            <person name="Chung Y.H."/>
            <person name="Choi J.S."/>
            <person name="Kahng H.Y."/>
            <person name="Kim S.I."/>
        </authorList>
    </citation>
    <scope>NUCLEOTIDE SEQUENCE [LARGE SCALE GENOMIC DNA]</scope>
    <source>
        <strain evidence="4 5">MS-3</strain>
    </source>
</reference>
<dbReference type="STRING" id="1395571.TMS3_0111355"/>
<organism evidence="4 5">
    <name type="scientific">Pseudomonas taeanensis MS-3</name>
    <dbReference type="NCBI Taxonomy" id="1395571"/>
    <lineage>
        <taxon>Bacteria</taxon>
        <taxon>Pseudomonadati</taxon>
        <taxon>Pseudomonadota</taxon>
        <taxon>Gammaproteobacteria</taxon>
        <taxon>Pseudomonadales</taxon>
        <taxon>Pseudomonadaceae</taxon>
        <taxon>Pseudomonas</taxon>
    </lineage>
</organism>
<dbReference type="InterPro" id="IPR002818">
    <property type="entry name" value="DJ-1/PfpI"/>
</dbReference>
<evidence type="ECO:0000313" key="5">
    <source>
        <dbReference type="Proteomes" id="UP000030063"/>
    </source>
</evidence>
<dbReference type="Pfam" id="PF01965">
    <property type="entry name" value="DJ-1_PfpI"/>
    <property type="match status" value="1"/>
</dbReference>
<dbReference type="Proteomes" id="UP000030063">
    <property type="component" value="Unassembled WGS sequence"/>
</dbReference>
<dbReference type="AlphaFoldDB" id="A0A0A1YJL8"/>
<evidence type="ECO:0000256" key="2">
    <source>
        <dbReference type="ARBA" id="ARBA00023163"/>
    </source>
</evidence>
<dbReference type="RefSeq" id="WP_025165346.1">
    <property type="nucleotide sequence ID" value="NZ_AWSQ01000002.1"/>
</dbReference>
<dbReference type="InterPro" id="IPR009057">
    <property type="entry name" value="Homeodomain-like_sf"/>
</dbReference>
<dbReference type="Gene3D" id="3.40.50.880">
    <property type="match status" value="1"/>
</dbReference>
<evidence type="ECO:0000256" key="1">
    <source>
        <dbReference type="ARBA" id="ARBA00023015"/>
    </source>
</evidence>
<evidence type="ECO:0000259" key="3">
    <source>
        <dbReference type="PROSITE" id="PS01124"/>
    </source>
</evidence>
<dbReference type="GO" id="GO:0043565">
    <property type="term" value="F:sequence-specific DNA binding"/>
    <property type="evidence" value="ECO:0007669"/>
    <property type="project" value="InterPro"/>
</dbReference>
<dbReference type="InterPro" id="IPR018060">
    <property type="entry name" value="HTH_AraC"/>
</dbReference>
<dbReference type="EMBL" id="AWSQ01000002">
    <property type="protein sequence ID" value="KFX70090.1"/>
    <property type="molecule type" value="Genomic_DNA"/>
</dbReference>
<evidence type="ECO:0000313" key="4">
    <source>
        <dbReference type="EMBL" id="KFX70090.1"/>
    </source>
</evidence>
<dbReference type="PANTHER" id="PTHR43130:SF3">
    <property type="entry name" value="HTH-TYPE TRANSCRIPTIONAL REGULATOR RV1931C"/>
    <property type="match status" value="1"/>
</dbReference>
<comment type="caution">
    <text evidence="4">The sequence shown here is derived from an EMBL/GenBank/DDBJ whole genome shotgun (WGS) entry which is preliminary data.</text>
</comment>
<gene>
    <name evidence="4" type="ORF">TMS3_0111355</name>
</gene>
<protein>
    <submittedName>
        <fullName evidence="4">AraC family transcriptional regulator</fullName>
    </submittedName>
</protein>
<dbReference type="SMART" id="SM00342">
    <property type="entry name" value="HTH_ARAC"/>
    <property type="match status" value="1"/>
</dbReference>